<dbReference type="OrthoDB" id="4954868at2"/>
<dbReference type="AlphaFoldDB" id="A0A3A5M7G6"/>
<sequence>MNENTQHNNKLTVSTAADLLAYVPTTLGFQPRESFVVMTMRGQQNGLTLRSNTPAEAVRPVDYAQAMMRHLLADTAADGALLFVYTNDVADAALLGENEHAKPYMEYAKALETEMERAGWSLRNGWLVTDKGYTTYFCEDGGCCTLNPLDEVHDSTVNAEMIYRGYSTRSSAEATAVDPAFIGSDDAHATITEATYWINRLGAPDDLEFDHQKMRDARAEWNEALGEDIDERAACELVCYLNIKSIRERLMADAISAADDEPTFQKVLIGQYEGRPDWSRVEATEDLLVKILAYTPIEDRAALFCFLGWLCWYRGSSSVAIAYFTKALNIDGQHRLSRLLRELVSRSYVPLAAQNEATAYPQGNRH</sequence>
<accession>A0A3A5M7G6</accession>
<gene>
    <name evidence="1" type="ORF">D6T63_15570</name>
</gene>
<reference evidence="1 2" key="1">
    <citation type="submission" date="2018-09" db="EMBL/GenBank/DDBJ databases">
        <title>Novel species of Arthrobacter.</title>
        <authorList>
            <person name="Liu Q."/>
            <person name="Xin Y.-H."/>
        </authorList>
    </citation>
    <scope>NUCLEOTIDE SEQUENCE [LARGE SCALE GENOMIC DNA]</scope>
    <source>
        <strain evidence="1 2">Hz2</strain>
    </source>
</reference>
<keyword evidence="2" id="KW-1185">Reference proteome</keyword>
<dbReference type="EMBL" id="QZVT01000010">
    <property type="protein sequence ID" value="RJT76890.1"/>
    <property type="molecule type" value="Genomic_DNA"/>
</dbReference>
<dbReference type="RefSeq" id="WP_120149980.1">
    <property type="nucleotide sequence ID" value="NZ_QZVT01000010.1"/>
</dbReference>
<comment type="caution">
    <text evidence="1">The sequence shown here is derived from an EMBL/GenBank/DDBJ whole genome shotgun (WGS) entry which is preliminary data.</text>
</comment>
<evidence type="ECO:0000313" key="2">
    <source>
        <dbReference type="Proteomes" id="UP000272560"/>
    </source>
</evidence>
<dbReference type="Pfam" id="PF13830">
    <property type="entry name" value="DUF4192"/>
    <property type="match status" value="1"/>
</dbReference>
<name>A0A3A5M7G6_9MICC</name>
<organism evidence="1 2">
    <name type="scientific">Arthrobacter cheniae</name>
    <dbReference type="NCBI Taxonomy" id="1258888"/>
    <lineage>
        <taxon>Bacteria</taxon>
        <taxon>Bacillati</taxon>
        <taxon>Actinomycetota</taxon>
        <taxon>Actinomycetes</taxon>
        <taxon>Micrococcales</taxon>
        <taxon>Micrococcaceae</taxon>
        <taxon>Arthrobacter</taxon>
    </lineage>
</organism>
<proteinExistence type="predicted"/>
<evidence type="ECO:0000313" key="1">
    <source>
        <dbReference type="EMBL" id="RJT76890.1"/>
    </source>
</evidence>
<dbReference type="Proteomes" id="UP000272560">
    <property type="component" value="Unassembled WGS sequence"/>
</dbReference>
<dbReference type="InterPro" id="IPR025447">
    <property type="entry name" value="DUF4192"/>
</dbReference>
<protein>
    <submittedName>
        <fullName evidence="1">DUF4192 domain-containing protein</fullName>
    </submittedName>
</protein>